<evidence type="ECO:0000256" key="1">
    <source>
        <dbReference type="ARBA" id="ARBA00003263"/>
    </source>
</evidence>
<comment type="function">
    <text evidence="1">Sequence-specific transcription factor which is part of a developmental regulatory system that provides cells with specific positional identities on the anterior-posterior axis.</text>
</comment>
<comment type="subcellular location">
    <subcellularLocation>
        <location evidence="2 8 9">Nucleus</location>
    </subcellularLocation>
</comment>
<keyword evidence="6 8" id="KW-0371">Homeobox</keyword>
<evidence type="ECO:0000256" key="7">
    <source>
        <dbReference type="ARBA" id="ARBA00023242"/>
    </source>
</evidence>
<dbReference type="SUPFAM" id="SSF46689">
    <property type="entry name" value="Homeodomain-like"/>
    <property type="match status" value="1"/>
</dbReference>
<dbReference type="Proteomes" id="UP001059041">
    <property type="component" value="Linkage Group LG21"/>
</dbReference>
<feature type="domain" description="Homeobox" evidence="10">
    <location>
        <begin position="167"/>
        <end position="227"/>
    </location>
</feature>
<evidence type="ECO:0000313" key="12">
    <source>
        <dbReference type="Proteomes" id="UP001059041"/>
    </source>
</evidence>
<sequence length="280" mass="32591">MHKRYFHEPYVNNAFLHKICISKSHLCYMEQHFSHCVMQDSCSASTQPGEADKHATTQYGGRMWNFKQLSHSRCSISAFDVSRRANETPQMNCVDRADGDPFMDNTTERDKKNNVSTFCSSTEMFYPWMRQPGINLRSIKVRESGDSRYSRGVEGSSKRELWDGTCSNSKRPRASFTSSQLLELEKEFHFSAYLCRPRRLEMAALLKLSDRQIKIWFQNRRMKYKKDHKEKQKAKFSYSYMDTGNQLSAISGTTMNASVPLDFQNPFEKPPMSVINCVNW</sequence>
<evidence type="ECO:0000256" key="3">
    <source>
        <dbReference type="ARBA" id="ARBA00009107"/>
    </source>
</evidence>
<reference evidence="11" key="1">
    <citation type="submission" date="2021-02" db="EMBL/GenBank/DDBJ databases">
        <title>Comparative genomics reveals that relaxation of natural selection precedes convergent phenotypic evolution of cavefish.</title>
        <authorList>
            <person name="Peng Z."/>
        </authorList>
    </citation>
    <scope>NUCLEOTIDE SEQUENCE</scope>
    <source>
        <tissue evidence="11">Muscle</tissue>
    </source>
</reference>
<evidence type="ECO:0000256" key="4">
    <source>
        <dbReference type="ARBA" id="ARBA00022473"/>
    </source>
</evidence>
<keyword evidence="7 8" id="KW-0539">Nucleus</keyword>
<dbReference type="PANTHER" id="PTHR45664">
    <property type="entry name" value="PROTEIN ZERKNUELLT 1-RELATED"/>
    <property type="match status" value="1"/>
</dbReference>
<keyword evidence="4" id="KW-0217">Developmental protein</keyword>
<evidence type="ECO:0000256" key="9">
    <source>
        <dbReference type="RuleBase" id="RU000682"/>
    </source>
</evidence>
<comment type="similarity">
    <text evidence="3">Belongs to the Antp homeobox family.</text>
</comment>
<evidence type="ECO:0000313" key="11">
    <source>
        <dbReference type="EMBL" id="KAI7794421.1"/>
    </source>
</evidence>
<organism evidence="11 12">
    <name type="scientific">Triplophysa rosa</name>
    <name type="common">Cave loach</name>
    <dbReference type="NCBI Taxonomy" id="992332"/>
    <lineage>
        <taxon>Eukaryota</taxon>
        <taxon>Metazoa</taxon>
        <taxon>Chordata</taxon>
        <taxon>Craniata</taxon>
        <taxon>Vertebrata</taxon>
        <taxon>Euteleostomi</taxon>
        <taxon>Actinopterygii</taxon>
        <taxon>Neopterygii</taxon>
        <taxon>Teleostei</taxon>
        <taxon>Ostariophysi</taxon>
        <taxon>Cypriniformes</taxon>
        <taxon>Nemacheilidae</taxon>
        <taxon>Triplophysa</taxon>
    </lineage>
</organism>
<dbReference type="CDD" id="cd00086">
    <property type="entry name" value="homeodomain"/>
    <property type="match status" value="1"/>
</dbReference>
<dbReference type="PANTHER" id="PTHR45664:SF11">
    <property type="entry name" value="HOMEOBOX PROTEIN HOX-B3"/>
    <property type="match status" value="1"/>
</dbReference>
<dbReference type="GO" id="GO:0005634">
    <property type="term" value="C:nucleus"/>
    <property type="evidence" value="ECO:0007669"/>
    <property type="project" value="UniProtKB-SubCell"/>
</dbReference>
<evidence type="ECO:0000259" key="10">
    <source>
        <dbReference type="PROSITE" id="PS50071"/>
    </source>
</evidence>
<name>A0A9W7TDB0_TRIRA</name>
<dbReference type="GO" id="GO:0000978">
    <property type="term" value="F:RNA polymerase II cis-regulatory region sequence-specific DNA binding"/>
    <property type="evidence" value="ECO:0007669"/>
    <property type="project" value="TreeGrafter"/>
</dbReference>
<protein>
    <submittedName>
        <fullName evidence="11">Homeobox protein Hox-C3a</fullName>
    </submittedName>
</protein>
<evidence type="ECO:0000256" key="2">
    <source>
        <dbReference type="ARBA" id="ARBA00004123"/>
    </source>
</evidence>
<accession>A0A9W7TDB0</accession>
<dbReference type="AlphaFoldDB" id="A0A9W7TDB0"/>
<dbReference type="SMART" id="SM00389">
    <property type="entry name" value="HOX"/>
    <property type="match status" value="1"/>
</dbReference>
<dbReference type="PRINTS" id="PR00024">
    <property type="entry name" value="HOMEOBOX"/>
</dbReference>
<evidence type="ECO:0000256" key="6">
    <source>
        <dbReference type="ARBA" id="ARBA00023155"/>
    </source>
</evidence>
<keyword evidence="12" id="KW-1185">Reference proteome</keyword>
<dbReference type="Gene3D" id="1.10.10.60">
    <property type="entry name" value="Homeodomain-like"/>
    <property type="match status" value="1"/>
</dbReference>
<dbReference type="GO" id="GO:0009952">
    <property type="term" value="P:anterior/posterior pattern specification"/>
    <property type="evidence" value="ECO:0007669"/>
    <property type="project" value="TreeGrafter"/>
</dbReference>
<gene>
    <name evidence="11" type="ORF">IRJ41_015206</name>
</gene>
<evidence type="ECO:0000256" key="8">
    <source>
        <dbReference type="PROSITE-ProRule" id="PRU00108"/>
    </source>
</evidence>
<dbReference type="EMBL" id="JAFHDT010000021">
    <property type="protein sequence ID" value="KAI7794421.1"/>
    <property type="molecule type" value="Genomic_DNA"/>
</dbReference>
<dbReference type="InterPro" id="IPR017970">
    <property type="entry name" value="Homeobox_CS"/>
</dbReference>
<dbReference type="Pfam" id="PF00046">
    <property type="entry name" value="Homeodomain"/>
    <property type="match status" value="1"/>
</dbReference>
<proteinExistence type="inferred from homology"/>
<comment type="caution">
    <text evidence="11">The sequence shown here is derived from an EMBL/GenBank/DDBJ whole genome shotgun (WGS) entry which is preliminary data.</text>
</comment>
<keyword evidence="5 8" id="KW-0238">DNA-binding</keyword>
<dbReference type="InterPro" id="IPR020479">
    <property type="entry name" value="HD_metazoa"/>
</dbReference>
<dbReference type="GO" id="GO:0048704">
    <property type="term" value="P:embryonic skeletal system morphogenesis"/>
    <property type="evidence" value="ECO:0007669"/>
    <property type="project" value="TreeGrafter"/>
</dbReference>
<dbReference type="InterPro" id="IPR009057">
    <property type="entry name" value="Homeodomain-like_sf"/>
</dbReference>
<dbReference type="GO" id="GO:0000981">
    <property type="term" value="F:DNA-binding transcription factor activity, RNA polymerase II-specific"/>
    <property type="evidence" value="ECO:0007669"/>
    <property type="project" value="InterPro"/>
</dbReference>
<evidence type="ECO:0000256" key="5">
    <source>
        <dbReference type="ARBA" id="ARBA00023125"/>
    </source>
</evidence>
<dbReference type="PROSITE" id="PS00027">
    <property type="entry name" value="HOMEOBOX_1"/>
    <property type="match status" value="1"/>
</dbReference>
<dbReference type="InterPro" id="IPR001356">
    <property type="entry name" value="HD"/>
</dbReference>
<feature type="DNA-binding region" description="Homeobox" evidence="8">
    <location>
        <begin position="169"/>
        <end position="228"/>
    </location>
</feature>
<dbReference type="PROSITE" id="PS50071">
    <property type="entry name" value="HOMEOBOX_2"/>
    <property type="match status" value="1"/>
</dbReference>